<dbReference type="SUPFAM" id="SSF56112">
    <property type="entry name" value="Protein kinase-like (PK-like)"/>
    <property type="match status" value="1"/>
</dbReference>
<comment type="caution">
    <text evidence="1">The sequence shown here is derived from an EMBL/GenBank/DDBJ whole genome shotgun (WGS) entry which is preliminary data.</text>
</comment>
<evidence type="ECO:0000313" key="2">
    <source>
        <dbReference type="Proteomes" id="UP001629113"/>
    </source>
</evidence>
<accession>A0ABR4PG80</accession>
<name>A0ABR4PG80_9HELO</name>
<dbReference type="PANTHER" id="PTHR21310">
    <property type="entry name" value="AMINOGLYCOSIDE PHOSPHOTRANSFERASE-RELATED-RELATED"/>
    <property type="match status" value="1"/>
</dbReference>
<gene>
    <name evidence="1" type="ORF">PVAG01_06485</name>
</gene>
<sequence>MSSESNPINKSNTIPTLSLSPYPLLQVLTLSAFLCFTIFEQQYERFVLERFSKTSMYYDLAMDDDMQDYDNVAWDRDDEIYEKAVLNLRKTTTCERMETLTSKKCEQQATMNGPLKVGGYNAIYQMNFQESSVDDVIIRVPIFGSIKFPEEKTIAEVATMTFLREKTNISVPAVLHYGISHQNPNTGPYIIMSYIPNNGSLSKALNDPLVKEGDPHILNRFISSEKLLNLYTQMARHLTELSQHHFPRIGSLLLDPETRSYTVATRPLSVNMNQAVRLSNIPASILPPREKTYTTVDEWYVELTRMHFAQLVFQQNDLVENADDCRNKYLARLLFWKLARAGKLSTFGFGDDDWSVQSKSHDSSTKLLPAPPQTGTFNLWCDDLRAGNVLLDGNDCIVSLIDFEFTYVAPRQFALDPPWWLLLEQPERWDDGIESWTRVYNERVQVWFTGMEAAEKELGRKENLTTYMRESWETGRFWLNYAARKSWAFDSIYWKYLDEKVFGLRAETGNACDRWRRRVNMLSPEETVAMERFVKRKMEDGVERILVDWEPEEASERLQEVLDGCQDVGGMMEALNLM</sequence>
<dbReference type="InterPro" id="IPR051678">
    <property type="entry name" value="AGP_Transferase"/>
</dbReference>
<proteinExistence type="predicted"/>
<evidence type="ECO:0000313" key="1">
    <source>
        <dbReference type="EMBL" id="KAL3422329.1"/>
    </source>
</evidence>
<organism evidence="1 2">
    <name type="scientific">Phlyctema vagabunda</name>
    <dbReference type="NCBI Taxonomy" id="108571"/>
    <lineage>
        <taxon>Eukaryota</taxon>
        <taxon>Fungi</taxon>
        <taxon>Dikarya</taxon>
        <taxon>Ascomycota</taxon>
        <taxon>Pezizomycotina</taxon>
        <taxon>Leotiomycetes</taxon>
        <taxon>Helotiales</taxon>
        <taxon>Dermateaceae</taxon>
        <taxon>Phlyctema</taxon>
    </lineage>
</organism>
<protein>
    <submittedName>
        <fullName evidence="1">Phosphotransferase</fullName>
    </submittedName>
</protein>
<keyword evidence="2" id="KW-1185">Reference proteome</keyword>
<dbReference type="PANTHER" id="PTHR21310:SF37">
    <property type="entry name" value="AMINOGLYCOSIDE PHOSPHOTRANSFERASE DOMAIN-CONTAINING PROTEIN"/>
    <property type="match status" value="1"/>
</dbReference>
<dbReference type="Proteomes" id="UP001629113">
    <property type="component" value="Unassembled WGS sequence"/>
</dbReference>
<reference evidence="1 2" key="1">
    <citation type="submission" date="2024-06" db="EMBL/GenBank/DDBJ databases">
        <title>Complete genome of Phlyctema vagabunda strain 19-DSS-EL-015.</title>
        <authorList>
            <person name="Fiorenzani C."/>
        </authorList>
    </citation>
    <scope>NUCLEOTIDE SEQUENCE [LARGE SCALE GENOMIC DNA]</scope>
    <source>
        <strain evidence="1 2">19-DSS-EL-015</strain>
    </source>
</reference>
<dbReference type="EMBL" id="JBFCZG010000005">
    <property type="protein sequence ID" value="KAL3422329.1"/>
    <property type="molecule type" value="Genomic_DNA"/>
</dbReference>
<dbReference type="InterPro" id="IPR011009">
    <property type="entry name" value="Kinase-like_dom_sf"/>
</dbReference>